<dbReference type="AlphaFoldDB" id="A0A1B6QP68"/>
<reference evidence="2 3" key="1">
    <citation type="journal article" date="2009" name="Nature">
        <title>The Sorghum bicolor genome and the diversification of grasses.</title>
        <authorList>
            <person name="Paterson A.H."/>
            <person name="Bowers J.E."/>
            <person name="Bruggmann R."/>
            <person name="Dubchak I."/>
            <person name="Grimwood J."/>
            <person name="Gundlach H."/>
            <person name="Haberer G."/>
            <person name="Hellsten U."/>
            <person name="Mitros T."/>
            <person name="Poliakov A."/>
            <person name="Schmutz J."/>
            <person name="Spannagl M."/>
            <person name="Tang H."/>
            <person name="Wang X."/>
            <person name="Wicker T."/>
            <person name="Bharti A.K."/>
            <person name="Chapman J."/>
            <person name="Feltus F.A."/>
            <person name="Gowik U."/>
            <person name="Grigoriev I.V."/>
            <person name="Lyons E."/>
            <person name="Maher C.A."/>
            <person name="Martis M."/>
            <person name="Narechania A."/>
            <person name="Otillar R.P."/>
            <person name="Penning B.W."/>
            <person name="Salamov A.A."/>
            <person name="Wang Y."/>
            <person name="Zhang L."/>
            <person name="Carpita N.C."/>
            <person name="Freeling M."/>
            <person name="Gingle A.R."/>
            <person name="Hash C.T."/>
            <person name="Keller B."/>
            <person name="Klein P."/>
            <person name="Kresovich S."/>
            <person name="McCann M.C."/>
            <person name="Ming R."/>
            <person name="Peterson D.G."/>
            <person name="Mehboob-ur-Rahman"/>
            <person name="Ware D."/>
            <person name="Westhoff P."/>
            <person name="Mayer K.F."/>
            <person name="Messing J."/>
            <person name="Rokhsar D.S."/>
        </authorList>
    </citation>
    <scope>NUCLEOTIDE SEQUENCE [LARGE SCALE GENOMIC DNA]</scope>
    <source>
        <strain evidence="3">cv. BTx623</strain>
    </source>
</reference>
<proteinExistence type="predicted"/>
<keyword evidence="1" id="KW-0472">Membrane</keyword>
<sequence length="187" mass="20010">MSSFRVTGDEVGEICEEDRAAWGPVVTVALGARPATKACTPTFCLVGAELAPVLVVVWRVEQARLPAVIFVAAGELCSMVVGAWGVSPTDVYSTLPSSRPRASVYCGSSQSHVAMELPPTSGLWPWLSVVVGGGWWLLPDASRRGEPKDLCVIFFFVKVLCAVIVVELFSVSCSTVSVLLHVRVMFP</sequence>
<keyword evidence="1" id="KW-1133">Transmembrane helix</keyword>
<protein>
    <submittedName>
        <fullName evidence="2">Uncharacterized protein</fullName>
    </submittedName>
</protein>
<dbReference type="InParanoid" id="A0A1B6QP68"/>
<dbReference type="Proteomes" id="UP000000768">
    <property type="component" value="Chromosome 1"/>
</dbReference>
<feature type="transmembrane region" description="Helical" evidence="1">
    <location>
        <begin position="122"/>
        <end position="138"/>
    </location>
</feature>
<feature type="transmembrane region" description="Helical" evidence="1">
    <location>
        <begin position="150"/>
        <end position="180"/>
    </location>
</feature>
<name>A0A1B6QP68_SORBI</name>
<dbReference type="EMBL" id="CM000760">
    <property type="protein sequence ID" value="KXG39707.1"/>
    <property type="molecule type" value="Genomic_DNA"/>
</dbReference>
<accession>A0A1B6QP68</accession>
<keyword evidence="1" id="KW-0812">Transmembrane</keyword>
<evidence type="ECO:0000313" key="2">
    <source>
        <dbReference type="EMBL" id="KXG39707.1"/>
    </source>
</evidence>
<evidence type="ECO:0000313" key="3">
    <source>
        <dbReference type="Proteomes" id="UP000000768"/>
    </source>
</evidence>
<gene>
    <name evidence="2" type="ORF">SORBI_3001G423900</name>
</gene>
<organism evidence="2 3">
    <name type="scientific">Sorghum bicolor</name>
    <name type="common">Sorghum</name>
    <name type="synonym">Sorghum vulgare</name>
    <dbReference type="NCBI Taxonomy" id="4558"/>
    <lineage>
        <taxon>Eukaryota</taxon>
        <taxon>Viridiplantae</taxon>
        <taxon>Streptophyta</taxon>
        <taxon>Embryophyta</taxon>
        <taxon>Tracheophyta</taxon>
        <taxon>Spermatophyta</taxon>
        <taxon>Magnoliopsida</taxon>
        <taxon>Liliopsida</taxon>
        <taxon>Poales</taxon>
        <taxon>Poaceae</taxon>
        <taxon>PACMAD clade</taxon>
        <taxon>Panicoideae</taxon>
        <taxon>Andropogonodae</taxon>
        <taxon>Andropogoneae</taxon>
        <taxon>Sorghinae</taxon>
        <taxon>Sorghum</taxon>
    </lineage>
</organism>
<keyword evidence="3" id="KW-1185">Reference proteome</keyword>
<reference evidence="3" key="2">
    <citation type="journal article" date="2018" name="Plant J.">
        <title>The Sorghum bicolor reference genome: improved assembly, gene annotations, a transcriptome atlas, and signatures of genome organization.</title>
        <authorList>
            <person name="McCormick R.F."/>
            <person name="Truong S.K."/>
            <person name="Sreedasyam A."/>
            <person name="Jenkins J."/>
            <person name="Shu S."/>
            <person name="Sims D."/>
            <person name="Kennedy M."/>
            <person name="Amirebrahimi M."/>
            <person name="Weers B.D."/>
            <person name="McKinley B."/>
            <person name="Mattison A."/>
            <person name="Morishige D.T."/>
            <person name="Grimwood J."/>
            <person name="Schmutz J."/>
            <person name="Mullet J.E."/>
        </authorList>
    </citation>
    <scope>NUCLEOTIDE SEQUENCE [LARGE SCALE GENOMIC DNA]</scope>
    <source>
        <strain evidence="3">cv. BTx623</strain>
    </source>
</reference>
<feature type="transmembrane region" description="Helical" evidence="1">
    <location>
        <begin position="67"/>
        <end position="86"/>
    </location>
</feature>
<evidence type="ECO:0000256" key="1">
    <source>
        <dbReference type="SAM" id="Phobius"/>
    </source>
</evidence>
<dbReference type="Gramene" id="KXG39707">
    <property type="protein sequence ID" value="KXG39707"/>
    <property type="gene ID" value="SORBI_3001G423900"/>
</dbReference>